<dbReference type="AlphaFoldDB" id="A0AAD9UE73"/>
<keyword evidence="3" id="KW-1185">Reference proteome</keyword>
<comment type="caution">
    <text evidence="2">The sequence shown here is derived from an EMBL/GenBank/DDBJ whole genome shotgun (WGS) entry which is preliminary data.</text>
</comment>
<organism evidence="2 3">
    <name type="scientific">Ridgeia piscesae</name>
    <name type="common">Tubeworm</name>
    <dbReference type="NCBI Taxonomy" id="27915"/>
    <lineage>
        <taxon>Eukaryota</taxon>
        <taxon>Metazoa</taxon>
        <taxon>Spiralia</taxon>
        <taxon>Lophotrochozoa</taxon>
        <taxon>Annelida</taxon>
        <taxon>Polychaeta</taxon>
        <taxon>Sedentaria</taxon>
        <taxon>Canalipalpata</taxon>
        <taxon>Sabellida</taxon>
        <taxon>Siboglinidae</taxon>
        <taxon>Ridgeia</taxon>
    </lineage>
</organism>
<protein>
    <submittedName>
        <fullName evidence="2">Uncharacterized protein</fullName>
    </submittedName>
</protein>
<feature type="compositionally biased region" description="Polar residues" evidence="1">
    <location>
        <begin position="7"/>
        <end position="41"/>
    </location>
</feature>
<evidence type="ECO:0000313" key="3">
    <source>
        <dbReference type="Proteomes" id="UP001209878"/>
    </source>
</evidence>
<accession>A0AAD9UE73</accession>
<dbReference type="EMBL" id="JAODUO010000211">
    <property type="protein sequence ID" value="KAK2186167.1"/>
    <property type="molecule type" value="Genomic_DNA"/>
</dbReference>
<evidence type="ECO:0000256" key="1">
    <source>
        <dbReference type="SAM" id="MobiDB-lite"/>
    </source>
</evidence>
<name>A0AAD9UE73_RIDPI</name>
<dbReference type="Proteomes" id="UP001209878">
    <property type="component" value="Unassembled WGS sequence"/>
</dbReference>
<sequence>MEGLTPRGTQAPGSSGHSQMTMFTHTNISEPHSQSSRCHSLPQKVQSGCPIFAKVINNADILTNMFELFCHKQDSETSAVLIASFHHSICGLNDIQHKHPFPVYFVQRMSSHVK</sequence>
<reference evidence="2" key="1">
    <citation type="journal article" date="2023" name="Mol. Biol. Evol.">
        <title>Third-Generation Sequencing Reveals the Adaptive Role of the Epigenome in Three Deep-Sea Polychaetes.</title>
        <authorList>
            <person name="Perez M."/>
            <person name="Aroh O."/>
            <person name="Sun Y."/>
            <person name="Lan Y."/>
            <person name="Juniper S.K."/>
            <person name="Young C.R."/>
            <person name="Angers B."/>
            <person name="Qian P.Y."/>
        </authorList>
    </citation>
    <scope>NUCLEOTIDE SEQUENCE</scope>
    <source>
        <strain evidence="2">R07B-5</strain>
    </source>
</reference>
<evidence type="ECO:0000313" key="2">
    <source>
        <dbReference type="EMBL" id="KAK2186167.1"/>
    </source>
</evidence>
<gene>
    <name evidence="2" type="ORF">NP493_212g05014</name>
</gene>
<proteinExistence type="predicted"/>
<feature type="region of interest" description="Disordered" evidence="1">
    <location>
        <begin position="1"/>
        <end position="41"/>
    </location>
</feature>